<dbReference type="GO" id="GO:0051666">
    <property type="term" value="P:actin cortical patch localization"/>
    <property type="evidence" value="ECO:0007669"/>
    <property type="project" value="UniProtKB-ARBA"/>
</dbReference>
<feature type="region of interest" description="Disordered" evidence="4">
    <location>
        <begin position="444"/>
        <end position="511"/>
    </location>
</feature>
<keyword evidence="2 3" id="KW-0728">SH3 domain</keyword>
<evidence type="ECO:0000313" key="6">
    <source>
        <dbReference type="EMBL" id="KAF7131213.1"/>
    </source>
</evidence>
<feature type="compositionally biased region" description="Acidic residues" evidence="4">
    <location>
        <begin position="1218"/>
        <end position="1228"/>
    </location>
</feature>
<gene>
    <name evidence="6" type="ORF">CNMCM5793_004263</name>
</gene>
<feature type="region of interest" description="Disordered" evidence="4">
    <location>
        <begin position="1133"/>
        <end position="1228"/>
    </location>
</feature>
<keyword evidence="7" id="KW-1185">Reference proteome</keyword>
<comment type="caution">
    <text evidence="6">The sequence shown here is derived from an EMBL/GenBank/DDBJ whole genome shotgun (WGS) entry which is preliminary data.</text>
</comment>
<feature type="domain" description="SH3" evidence="5">
    <location>
        <begin position="350"/>
        <end position="411"/>
    </location>
</feature>
<dbReference type="CDD" id="cd11842">
    <property type="entry name" value="SH3_Ysc84p_like"/>
    <property type="match status" value="1"/>
</dbReference>
<evidence type="ECO:0000313" key="7">
    <source>
        <dbReference type="Proteomes" id="UP000630445"/>
    </source>
</evidence>
<evidence type="ECO:0000256" key="4">
    <source>
        <dbReference type="SAM" id="MobiDB-lite"/>
    </source>
</evidence>
<proteinExistence type="inferred from homology"/>
<dbReference type="SMART" id="SM01327">
    <property type="entry name" value="Zds_C"/>
    <property type="match status" value="1"/>
</dbReference>
<feature type="region of interest" description="Disordered" evidence="4">
    <location>
        <begin position="326"/>
        <end position="347"/>
    </location>
</feature>
<evidence type="ECO:0000256" key="2">
    <source>
        <dbReference type="ARBA" id="ARBA00022443"/>
    </source>
</evidence>
<dbReference type="InterPro" id="IPR013941">
    <property type="entry name" value="ZDS1_C"/>
</dbReference>
<feature type="compositionally biased region" description="Polar residues" evidence="4">
    <location>
        <begin position="897"/>
        <end position="923"/>
    </location>
</feature>
<dbReference type="PANTHER" id="PTHR28089">
    <property type="entry name" value="PROTEIN ZDS1-RELATED"/>
    <property type="match status" value="1"/>
</dbReference>
<evidence type="ECO:0000256" key="1">
    <source>
        <dbReference type="ARBA" id="ARBA00007761"/>
    </source>
</evidence>
<dbReference type="PANTHER" id="PTHR28089:SF1">
    <property type="entry name" value="PROTEIN ZDS1-RELATED"/>
    <property type="match status" value="1"/>
</dbReference>
<dbReference type="FunFam" id="2.30.30.40:FF:000100">
    <property type="entry name" value="SH3 domain-containing YSC84-like protein 1"/>
    <property type="match status" value="1"/>
</dbReference>
<dbReference type="GO" id="GO:0030010">
    <property type="term" value="P:establishment of cell polarity"/>
    <property type="evidence" value="ECO:0007669"/>
    <property type="project" value="TreeGrafter"/>
</dbReference>
<dbReference type="Pfam" id="PF04366">
    <property type="entry name" value="Ysc84"/>
    <property type="match status" value="1"/>
</dbReference>
<dbReference type="SMART" id="SM00326">
    <property type="entry name" value="SH3"/>
    <property type="match status" value="1"/>
</dbReference>
<dbReference type="Pfam" id="PF00018">
    <property type="entry name" value="SH3_1"/>
    <property type="match status" value="1"/>
</dbReference>
<dbReference type="InterPro" id="IPR001452">
    <property type="entry name" value="SH3_domain"/>
</dbReference>
<evidence type="ECO:0000256" key="3">
    <source>
        <dbReference type="PROSITE-ProRule" id="PRU00192"/>
    </source>
</evidence>
<feature type="region of interest" description="Disordered" evidence="4">
    <location>
        <begin position="595"/>
        <end position="655"/>
    </location>
</feature>
<dbReference type="InterPro" id="IPR033643">
    <property type="entry name" value="SYLF_SH3YL1-like"/>
</dbReference>
<dbReference type="GO" id="GO:0005737">
    <property type="term" value="C:cytoplasm"/>
    <property type="evidence" value="ECO:0007669"/>
    <property type="project" value="TreeGrafter"/>
</dbReference>
<dbReference type="InterPro" id="IPR007461">
    <property type="entry name" value="Ysc84_actin-binding"/>
</dbReference>
<feature type="compositionally biased region" description="Polar residues" evidence="4">
    <location>
        <begin position="758"/>
        <end position="804"/>
    </location>
</feature>
<feature type="compositionally biased region" description="Basic residues" evidence="4">
    <location>
        <begin position="699"/>
        <end position="708"/>
    </location>
</feature>
<protein>
    <recommendedName>
        <fullName evidence="5">SH3 domain-containing protein</fullName>
    </recommendedName>
</protein>
<name>A0A8H6PF50_9EURO</name>
<dbReference type="Pfam" id="PF08632">
    <property type="entry name" value="Zds_C"/>
    <property type="match status" value="1"/>
</dbReference>
<feature type="compositionally biased region" description="Low complexity" evidence="4">
    <location>
        <begin position="844"/>
        <end position="857"/>
    </location>
</feature>
<dbReference type="CDD" id="cd11525">
    <property type="entry name" value="SYLF_SH3YL1_like"/>
    <property type="match status" value="1"/>
</dbReference>
<feature type="compositionally biased region" description="Polar residues" evidence="4">
    <location>
        <begin position="492"/>
        <end position="508"/>
    </location>
</feature>
<feature type="compositionally biased region" description="Polar residues" evidence="4">
    <location>
        <begin position="455"/>
        <end position="475"/>
    </location>
</feature>
<feature type="compositionally biased region" description="Polar residues" evidence="4">
    <location>
        <begin position="812"/>
        <end position="826"/>
    </location>
</feature>
<dbReference type="InterPro" id="IPR040206">
    <property type="entry name" value="Zds1/2"/>
</dbReference>
<feature type="compositionally biased region" description="Basic and acidic residues" evidence="4">
    <location>
        <begin position="956"/>
        <end position="988"/>
    </location>
</feature>
<organism evidence="6 7">
    <name type="scientific">Aspergillus hiratsukae</name>
    <dbReference type="NCBI Taxonomy" id="1194566"/>
    <lineage>
        <taxon>Eukaryota</taxon>
        <taxon>Fungi</taxon>
        <taxon>Dikarya</taxon>
        <taxon>Ascomycota</taxon>
        <taxon>Pezizomycotina</taxon>
        <taxon>Eurotiomycetes</taxon>
        <taxon>Eurotiomycetidae</taxon>
        <taxon>Eurotiales</taxon>
        <taxon>Aspergillaceae</taxon>
        <taxon>Aspergillus</taxon>
        <taxon>Aspergillus subgen. Fumigati</taxon>
    </lineage>
</organism>
<dbReference type="AlphaFoldDB" id="A0A8H6PF50"/>
<feature type="compositionally biased region" description="Polar residues" evidence="4">
    <location>
        <begin position="623"/>
        <end position="633"/>
    </location>
</feature>
<feature type="region of interest" description="Disordered" evidence="4">
    <location>
        <begin position="282"/>
        <end position="313"/>
    </location>
</feature>
<feature type="compositionally biased region" description="Basic and acidic residues" evidence="4">
    <location>
        <begin position="926"/>
        <end position="946"/>
    </location>
</feature>
<feature type="compositionally biased region" description="Low complexity" evidence="4">
    <location>
        <begin position="1151"/>
        <end position="1173"/>
    </location>
</feature>
<dbReference type="EMBL" id="JACBAD010001865">
    <property type="protein sequence ID" value="KAF7131213.1"/>
    <property type="molecule type" value="Genomic_DNA"/>
</dbReference>
<reference evidence="6" key="1">
    <citation type="submission" date="2020-06" db="EMBL/GenBank/DDBJ databases">
        <title>Draft genome sequences of strains closely related to Aspergillus parafelis and Aspergillus hiratsukae.</title>
        <authorList>
            <person name="Dos Santos R.A.C."/>
            <person name="Rivero-Menendez O."/>
            <person name="Steenwyk J.L."/>
            <person name="Mead M.E."/>
            <person name="Goldman G.H."/>
            <person name="Alastruey-Izquierdo A."/>
            <person name="Rokas A."/>
        </authorList>
    </citation>
    <scope>NUCLEOTIDE SEQUENCE</scope>
    <source>
        <strain evidence="6">CNM-CM5793</strain>
    </source>
</reference>
<feature type="compositionally biased region" description="Basic and acidic residues" evidence="4">
    <location>
        <begin position="1000"/>
        <end position="1037"/>
    </location>
</feature>
<dbReference type="Proteomes" id="UP000630445">
    <property type="component" value="Unassembled WGS sequence"/>
</dbReference>
<feature type="region of interest" description="Disordered" evidence="4">
    <location>
        <begin position="253"/>
        <end position="272"/>
    </location>
</feature>
<dbReference type="Gene3D" id="2.30.30.40">
    <property type="entry name" value="SH3 Domains"/>
    <property type="match status" value="1"/>
</dbReference>
<sequence length="1228" mass="135139">MPLGIHNPLPSSLSSECKKAGKILASFIDPRQAFGPDKIIPPEILAGAKGLAILTVLKAGFLGSARFGSGVVVARLADGTWSAPSAIATAGAGFGGQIGFELTDFVFILNDAAAVRTFSQVGTLTLGGNVSIAAGPVGRNAEAAGAASTKGVAAVFSYSKTKGLFAGVSLEGSMLVERKDANEKMYNSRVSARQLLSGTIRPPPAADPLLRVLNSRAFHGNARNGDNMYNDIPVYDDRHDDVVWEGRRGEAYGEGLRRDRGGPNGSDDYEYRDQPRRANTWADDVYDRPTGGVARSPTVSQTDTFDRYGGRSRSNTVPFEEDYVYSDRKPSRPTAPKPVFGQRTGPSAPLRADQAVALYTFDADQEGDLGFKKGDIITILKRTDKAEDWWTGRIGDRVGIFPSDPSHHVTEAIGHMYEDDYDRRESKRLSFLSSPLSESISIVPPNLTGSEDPASPQSLHVQSYSSAVDNRQANGHSRPPLVPSKSFDRDGSNPTSPGLTDTATTSFPLNDIDYESDPAAVAQELSNLAAIRRMSMDVTATGDPDLPSFSVPSIPPSPSADEDDTARLFWVPARLHPELAPKEFKSFLESKAEQIRRKSGEFSPSGFDRDGAGGSLRRKKSMLSRQIDTSQGYTDGAERLERKRSQSNKSLSPNLLQLESIVDDSKQQTPTAASVLPGVKILTLEEDVPILPPAPPGHSLRRSTRTQYRKAGSLRKGEKVPYSKRTGKASDTDDRVPSITTSSVDEPSPGLTRVATDPTPSTRRAQAEPQYTPQTAVSSSTQFENSRANGWSETNAGDKTNASHQARHQWHSRISSNGRSTLNIPPTEQRVPEIVETPPVESLPTPTTPTYHHSYSSGREASQGAPPVLPSKDSPLRDPNTTKRPGAARQSGKESSKTLNEFANNPQPLPGNTTRTDNLSFIPTISEDRKPEPKKSKDKKDSEGGRKSSWHWLLGSEEKEKDKDKEKKKDKDSDSKKSKSKAAEKVHEPVQVTSSNDISPRGRESINVDRLDPKLEEERRKDHVRRTSGESKKDKESGLFSSIFGGGRKKNSGDGHHKKNSSRTLSPDPPVRELRPDVDYPWTRFSILEERAIYRMAHIKLANPRRALYSQVLLSNFMYSYLAKVQQMHPHMMMASSASQRQQPSKDQNDEYSQYQRYQESQQEQYSDSSYDDPQTYEYGDDRRDNYRPHSRGSKYENGNVYGPGHHQYGHSTFGDDVQLDDDDDDMW</sequence>
<accession>A0A8H6PF50</accession>
<feature type="region of interest" description="Disordered" evidence="4">
    <location>
        <begin position="686"/>
        <end position="1076"/>
    </location>
</feature>
<dbReference type="SUPFAM" id="SSF50044">
    <property type="entry name" value="SH3-domain"/>
    <property type="match status" value="1"/>
</dbReference>
<dbReference type="InterPro" id="IPR036028">
    <property type="entry name" value="SH3-like_dom_sf"/>
</dbReference>
<comment type="similarity">
    <text evidence="1">Belongs to the SH3YL1 family.</text>
</comment>
<dbReference type="PROSITE" id="PS50002">
    <property type="entry name" value="SH3"/>
    <property type="match status" value="1"/>
</dbReference>
<evidence type="ECO:0000259" key="5">
    <source>
        <dbReference type="PROSITE" id="PS50002"/>
    </source>
</evidence>
<dbReference type="OrthoDB" id="443981at2759"/>
<dbReference type="GO" id="GO:0010971">
    <property type="term" value="P:positive regulation of G2/M transition of mitotic cell cycle"/>
    <property type="evidence" value="ECO:0007669"/>
    <property type="project" value="TreeGrafter"/>
</dbReference>